<evidence type="ECO:0008006" key="5">
    <source>
        <dbReference type="Google" id="ProtNLM"/>
    </source>
</evidence>
<dbReference type="EMBL" id="DF973166">
    <property type="protein sequence ID" value="GAU17074.1"/>
    <property type="molecule type" value="Genomic_DNA"/>
</dbReference>
<dbReference type="PANTHER" id="PTHR31286:SF153">
    <property type="entry name" value="DUF4283 DOMAIN PROTEIN"/>
    <property type="match status" value="1"/>
</dbReference>
<evidence type="ECO:0000313" key="3">
    <source>
        <dbReference type="EMBL" id="GAU17074.1"/>
    </source>
</evidence>
<dbReference type="InterPro" id="IPR040256">
    <property type="entry name" value="At4g02000-like"/>
</dbReference>
<gene>
    <name evidence="3" type="ORF">TSUD_105730</name>
</gene>
<reference evidence="4" key="1">
    <citation type="journal article" date="2017" name="Front. Plant Sci.">
        <title>Climate Clever Clovers: New Paradigm to Reduce the Environmental Footprint of Ruminants by Breeding Low Methanogenic Forages Utilizing Haplotype Variation.</title>
        <authorList>
            <person name="Kaur P."/>
            <person name="Appels R."/>
            <person name="Bayer P.E."/>
            <person name="Keeble-Gagnere G."/>
            <person name="Wang J."/>
            <person name="Hirakawa H."/>
            <person name="Shirasawa K."/>
            <person name="Vercoe P."/>
            <person name="Stefanova K."/>
            <person name="Durmic Z."/>
            <person name="Nichols P."/>
            <person name="Revell C."/>
            <person name="Isobe S.N."/>
            <person name="Edwards D."/>
            <person name="Erskine W."/>
        </authorList>
    </citation>
    <scope>NUCLEOTIDE SEQUENCE [LARGE SCALE GENOMIC DNA]</scope>
    <source>
        <strain evidence="4">cv. Daliak</strain>
    </source>
</reference>
<dbReference type="InterPro" id="IPR025836">
    <property type="entry name" value="Zn_knuckle_CX2CX4HX4C"/>
</dbReference>
<sequence>MKGKMAEFWHPICGVAVKQAGTNLSVFIFFHPRDLERVLKKGPWSFDGHTLILGLLQQGQTPTSVALNHVPFWVQIHDVPVGGMTTTAGKQSGNFIGEFMEYDEKNNSNFLSTFMRIRVLVDIRKPLKRFKKIKTKVGSHEVKLKYERLGSICYYCGILGHNEDSCKSLFESPNDDGVRMWNADLLVTVNKNHISGSSSRWLREDSAPTKAPAMAEGKASVVVADNKTVTEYSNKEHSSSALITNNSGKHISLVEAFSNLTVLFPLKSIITNKKENHMIISEEESMEEELDTTIKKRIRGSHTIAINEEEKGEIDNTLKKIIHNIQEPMMGASNGKTNVEVTHEHPSNKKVHVLKTRHDPLDYAHSDDVPFLRVVPGTQVSREK</sequence>
<keyword evidence="4" id="KW-1185">Reference proteome</keyword>
<evidence type="ECO:0000259" key="2">
    <source>
        <dbReference type="Pfam" id="PF14392"/>
    </source>
</evidence>
<accession>A0A2Z6M581</accession>
<dbReference type="InterPro" id="IPR025558">
    <property type="entry name" value="DUF4283"/>
</dbReference>
<feature type="domain" description="DUF4283" evidence="1">
    <location>
        <begin position="2"/>
        <end position="54"/>
    </location>
</feature>
<organism evidence="3 4">
    <name type="scientific">Trifolium subterraneum</name>
    <name type="common">Subterranean clover</name>
    <dbReference type="NCBI Taxonomy" id="3900"/>
    <lineage>
        <taxon>Eukaryota</taxon>
        <taxon>Viridiplantae</taxon>
        <taxon>Streptophyta</taxon>
        <taxon>Embryophyta</taxon>
        <taxon>Tracheophyta</taxon>
        <taxon>Spermatophyta</taxon>
        <taxon>Magnoliopsida</taxon>
        <taxon>eudicotyledons</taxon>
        <taxon>Gunneridae</taxon>
        <taxon>Pentapetalae</taxon>
        <taxon>rosids</taxon>
        <taxon>fabids</taxon>
        <taxon>Fabales</taxon>
        <taxon>Fabaceae</taxon>
        <taxon>Papilionoideae</taxon>
        <taxon>50 kb inversion clade</taxon>
        <taxon>NPAAA clade</taxon>
        <taxon>Hologalegina</taxon>
        <taxon>IRL clade</taxon>
        <taxon>Trifolieae</taxon>
        <taxon>Trifolium</taxon>
    </lineage>
</organism>
<feature type="domain" description="Zinc knuckle CX2CX4HX4C" evidence="2">
    <location>
        <begin position="121"/>
        <end position="167"/>
    </location>
</feature>
<evidence type="ECO:0000259" key="1">
    <source>
        <dbReference type="Pfam" id="PF14111"/>
    </source>
</evidence>
<dbReference type="PANTHER" id="PTHR31286">
    <property type="entry name" value="GLYCINE-RICH CELL WALL STRUCTURAL PROTEIN 1.8-LIKE"/>
    <property type="match status" value="1"/>
</dbReference>
<protein>
    <recommendedName>
        <fullName evidence="5">CCHC-type domain-containing protein</fullName>
    </recommendedName>
</protein>
<dbReference type="Pfam" id="PF14111">
    <property type="entry name" value="DUF4283"/>
    <property type="match status" value="1"/>
</dbReference>
<dbReference type="OrthoDB" id="1418158at2759"/>
<name>A0A2Z6M581_TRISU</name>
<proteinExistence type="predicted"/>
<dbReference type="Proteomes" id="UP000242715">
    <property type="component" value="Unassembled WGS sequence"/>
</dbReference>
<dbReference type="Pfam" id="PF14392">
    <property type="entry name" value="zf-CCHC_4"/>
    <property type="match status" value="1"/>
</dbReference>
<dbReference type="AlphaFoldDB" id="A0A2Z6M581"/>
<evidence type="ECO:0000313" key="4">
    <source>
        <dbReference type="Proteomes" id="UP000242715"/>
    </source>
</evidence>